<dbReference type="Proteomes" id="UP000800200">
    <property type="component" value="Unassembled WGS sequence"/>
</dbReference>
<sequence>ICVLSIKLTAAQVMLDEEDDGLSQNSFNSTPYTLGRISDYNIILVYLPAEQISTHSAATAATQMTSKFTSIRISLMVNISGGVPSTDTDIQLRDVVISQPHQ</sequence>
<dbReference type="GO" id="GO:0009116">
    <property type="term" value="P:nucleoside metabolic process"/>
    <property type="evidence" value="ECO:0007669"/>
    <property type="project" value="InterPro"/>
</dbReference>
<reference evidence="1" key="1">
    <citation type="journal article" date="2020" name="Stud. Mycol.">
        <title>101 Dothideomycetes genomes: a test case for predicting lifestyles and emergence of pathogens.</title>
        <authorList>
            <person name="Haridas S."/>
            <person name="Albert R."/>
            <person name="Binder M."/>
            <person name="Bloem J."/>
            <person name="Labutti K."/>
            <person name="Salamov A."/>
            <person name="Andreopoulos B."/>
            <person name="Baker S."/>
            <person name="Barry K."/>
            <person name="Bills G."/>
            <person name="Bluhm B."/>
            <person name="Cannon C."/>
            <person name="Castanera R."/>
            <person name="Culley D."/>
            <person name="Daum C."/>
            <person name="Ezra D."/>
            <person name="Gonzalez J."/>
            <person name="Henrissat B."/>
            <person name="Kuo A."/>
            <person name="Liang C."/>
            <person name="Lipzen A."/>
            <person name="Lutzoni F."/>
            <person name="Magnuson J."/>
            <person name="Mondo S."/>
            <person name="Nolan M."/>
            <person name="Ohm R."/>
            <person name="Pangilinan J."/>
            <person name="Park H.-J."/>
            <person name="Ramirez L."/>
            <person name="Alfaro M."/>
            <person name="Sun H."/>
            <person name="Tritt A."/>
            <person name="Yoshinaga Y."/>
            <person name="Zwiers L.-H."/>
            <person name="Turgeon B."/>
            <person name="Goodwin S."/>
            <person name="Spatafora J."/>
            <person name="Crous P."/>
            <person name="Grigoriev I."/>
        </authorList>
    </citation>
    <scope>NUCLEOTIDE SEQUENCE</scope>
    <source>
        <strain evidence="1">CBS 207.26</strain>
    </source>
</reference>
<dbReference type="SUPFAM" id="SSF53167">
    <property type="entry name" value="Purine and uridine phosphorylases"/>
    <property type="match status" value="1"/>
</dbReference>
<accession>A0A6A6D701</accession>
<dbReference type="AlphaFoldDB" id="A0A6A6D701"/>
<proteinExistence type="predicted"/>
<name>A0A6A6D701_9PEZI</name>
<dbReference type="EMBL" id="ML994741">
    <property type="protein sequence ID" value="KAF2175181.1"/>
    <property type="molecule type" value="Genomic_DNA"/>
</dbReference>
<keyword evidence="2" id="KW-1185">Reference proteome</keyword>
<protein>
    <submittedName>
        <fullName evidence="1">Kinesin</fullName>
    </submittedName>
</protein>
<organism evidence="1 2">
    <name type="scientific">Zopfia rhizophila CBS 207.26</name>
    <dbReference type="NCBI Taxonomy" id="1314779"/>
    <lineage>
        <taxon>Eukaryota</taxon>
        <taxon>Fungi</taxon>
        <taxon>Dikarya</taxon>
        <taxon>Ascomycota</taxon>
        <taxon>Pezizomycotina</taxon>
        <taxon>Dothideomycetes</taxon>
        <taxon>Dothideomycetes incertae sedis</taxon>
        <taxon>Zopfiaceae</taxon>
        <taxon>Zopfia</taxon>
    </lineage>
</organism>
<dbReference type="PANTHER" id="PTHR46082:SF11">
    <property type="entry name" value="AAA+ ATPASE DOMAIN-CONTAINING PROTEIN-RELATED"/>
    <property type="match status" value="1"/>
</dbReference>
<feature type="non-terminal residue" evidence="1">
    <location>
        <position position="1"/>
    </location>
</feature>
<dbReference type="Gene3D" id="3.40.50.1580">
    <property type="entry name" value="Nucleoside phosphorylase domain"/>
    <property type="match status" value="1"/>
</dbReference>
<dbReference type="OrthoDB" id="20872at2759"/>
<evidence type="ECO:0000313" key="1">
    <source>
        <dbReference type="EMBL" id="KAF2175181.1"/>
    </source>
</evidence>
<dbReference type="GO" id="GO:0003824">
    <property type="term" value="F:catalytic activity"/>
    <property type="evidence" value="ECO:0007669"/>
    <property type="project" value="InterPro"/>
</dbReference>
<evidence type="ECO:0000313" key="2">
    <source>
        <dbReference type="Proteomes" id="UP000800200"/>
    </source>
</evidence>
<dbReference type="PANTHER" id="PTHR46082">
    <property type="entry name" value="ATP/GTP-BINDING PROTEIN-RELATED"/>
    <property type="match status" value="1"/>
</dbReference>
<dbReference type="InterPro" id="IPR035994">
    <property type="entry name" value="Nucleoside_phosphorylase_sf"/>
</dbReference>
<dbReference type="InterPro" id="IPR053137">
    <property type="entry name" value="NLR-like"/>
</dbReference>
<gene>
    <name evidence="1" type="ORF">K469DRAFT_611513</name>
</gene>